<dbReference type="SUPFAM" id="SSF53474">
    <property type="entry name" value="alpha/beta-Hydrolases"/>
    <property type="match status" value="1"/>
</dbReference>
<dbReference type="Proteomes" id="UP000836402">
    <property type="component" value="Unassembled WGS sequence"/>
</dbReference>
<evidence type="ECO:0000313" key="5">
    <source>
        <dbReference type="EMBL" id="CAD6940574.1"/>
    </source>
</evidence>
<evidence type="ECO:0000256" key="2">
    <source>
        <dbReference type="ARBA" id="ARBA00022801"/>
    </source>
</evidence>
<reference evidence="5" key="3">
    <citation type="submission" date="2020-10" db="EMBL/GenBank/DDBJ databases">
        <authorList>
            <person name="Sedaghatjoo S."/>
        </authorList>
    </citation>
    <scope>NUCLEOTIDE SEQUENCE</scope>
    <source>
        <strain evidence="5">AZH3</strain>
    </source>
</reference>
<reference evidence="6" key="1">
    <citation type="submission" date="2016-04" db="EMBL/GenBank/DDBJ databases">
        <authorList>
            <person name="Nguyen H.D."/>
            <person name="Kesanakurti P."/>
            <person name="Cullis J."/>
            <person name="Levesque C.A."/>
            <person name="Hambleton S."/>
        </authorList>
    </citation>
    <scope>NUCLEOTIDE SEQUENCE</scope>
    <source>
        <strain evidence="6">DAOMC 238032</strain>
    </source>
</reference>
<keyword evidence="3" id="KW-0732">Signal</keyword>
<protein>
    <recommendedName>
        <fullName evidence="3">Carboxylic ester hydrolase</fullName>
        <ecNumber evidence="3">3.1.1.-</ecNumber>
    </recommendedName>
</protein>
<feature type="domain" description="Carboxylesterase type B" evidence="4">
    <location>
        <begin position="43"/>
        <end position="570"/>
    </location>
</feature>
<dbReference type="PROSITE" id="PS00122">
    <property type="entry name" value="CARBOXYLESTERASE_B_1"/>
    <property type="match status" value="1"/>
</dbReference>
<dbReference type="EMBL" id="LWDD02000365">
    <property type="protein sequence ID" value="KAE8261432.1"/>
    <property type="molecule type" value="Genomic_DNA"/>
</dbReference>
<evidence type="ECO:0000256" key="3">
    <source>
        <dbReference type="RuleBase" id="RU361235"/>
    </source>
</evidence>
<dbReference type="GO" id="GO:0016787">
    <property type="term" value="F:hydrolase activity"/>
    <property type="evidence" value="ECO:0007669"/>
    <property type="project" value="UniProtKB-KW"/>
</dbReference>
<feature type="chain" id="PRO_5035981495" description="Carboxylic ester hydrolase" evidence="3">
    <location>
        <begin position="22"/>
        <end position="581"/>
    </location>
</feature>
<comment type="caution">
    <text evidence="6">The sequence shown here is derived from an EMBL/GenBank/DDBJ whole genome shotgun (WGS) entry which is preliminary data.</text>
</comment>
<dbReference type="Pfam" id="PF00135">
    <property type="entry name" value="COesterase"/>
    <property type="match status" value="1"/>
</dbReference>
<dbReference type="AlphaFoldDB" id="A0A177V6P6"/>
<reference evidence="6" key="2">
    <citation type="journal article" date="2019" name="IMA Fungus">
        <title>Genome sequencing and comparison of five Tilletia species to identify candidate genes for the detection of regulated species infecting wheat.</title>
        <authorList>
            <person name="Nguyen H.D.T."/>
            <person name="Sultana T."/>
            <person name="Kesanakurti P."/>
            <person name="Hambleton S."/>
        </authorList>
    </citation>
    <scope>NUCLEOTIDE SEQUENCE</scope>
    <source>
        <strain evidence="6">DAOMC 238032</strain>
    </source>
</reference>
<sequence length="581" mass="62483">MRLSSSFSLATWSAWLTAATALAVPTPEYGRAEARALNSNVLVSTPKRGTFRGIKMDSIGQDQFLGVRYVRPITSANRFQRASYLGDDIAAVIHDAISVGPACIQPPTSSLPASAMSEDCLTMQIIRPQGISSSSPVPVLVFFHGGGWSRGVSSNDIYNGTKLVAASVQQKQPIIYINLNYRLGIFGFLGGSEMQSGDAKGTAALNAGYWDQRMALQFISSNIASFGGDPDQITIWGQSAGAASVAAHLLAQNGQSAPGFISKGIMESGSAQLFPRFNASARVPQAQYNTLLKATSCVSLDCLRRASLQSLSDANTNVIARDTMTFSPTLDNYFHTQPASKALSSGALADIPILMGTNVDDGTFMGSCKSQNSPADTQTYFEALYRDSTAVTNLLQVYPDQPSQGAPFRPVLYGASPDDRFYGSTSQWKRCTAIETDLLFTAGKRSTLDAAAKYNRNKAYGYLWAQRTPTGGTAAKGVTHSCELGLIFNRPSLYGQADAAARTYASSKDIQQTTNHIVASLLTFVRTGNPNANGFSTWPAYDRTQRQLMQFQGTYNTTVIADTFRDTQVSFIQSQATVFGI</sequence>
<dbReference type="InterPro" id="IPR050309">
    <property type="entry name" value="Type-B_Carboxylest/Lipase"/>
</dbReference>
<evidence type="ECO:0000259" key="4">
    <source>
        <dbReference type="Pfam" id="PF00135"/>
    </source>
</evidence>
<evidence type="ECO:0000313" key="6">
    <source>
        <dbReference type="EMBL" id="KAE8261432.1"/>
    </source>
</evidence>
<gene>
    <name evidence="6" type="ORF">A4X03_0g3258</name>
    <name evidence="5" type="ORF">JKIAZH3_G7955</name>
</gene>
<comment type="similarity">
    <text evidence="1 3">Belongs to the type-B carboxylesterase/lipase family.</text>
</comment>
<organism evidence="6 7">
    <name type="scientific">Tilletia caries</name>
    <name type="common">wheat bunt fungus</name>
    <dbReference type="NCBI Taxonomy" id="13290"/>
    <lineage>
        <taxon>Eukaryota</taxon>
        <taxon>Fungi</taxon>
        <taxon>Dikarya</taxon>
        <taxon>Basidiomycota</taxon>
        <taxon>Ustilaginomycotina</taxon>
        <taxon>Exobasidiomycetes</taxon>
        <taxon>Tilletiales</taxon>
        <taxon>Tilletiaceae</taxon>
        <taxon>Tilletia</taxon>
    </lineage>
</organism>
<keyword evidence="2 3" id="KW-0378">Hydrolase</keyword>
<evidence type="ECO:0000313" key="7">
    <source>
        <dbReference type="Proteomes" id="UP000077671"/>
    </source>
</evidence>
<dbReference type="Proteomes" id="UP000077671">
    <property type="component" value="Unassembled WGS sequence"/>
</dbReference>
<dbReference type="ESTHER" id="9basi-a0a177v6p6">
    <property type="family name" value="Fungal_carboxylesterase_lipase"/>
</dbReference>
<dbReference type="InterPro" id="IPR019826">
    <property type="entry name" value="Carboxylesterase_B_AS"/>
</dbReference>
<feature type="signal peptide" evidence="3">
    <location>
        <begin position="1"/>
        <end position="21"/>
    </location>
</feature>
<dbReference type="EC" id="3.1.1.-" evidence="3"/>
<proteinExistence type="inferred from homology"/>
<name>A0A177V6P6_9BASI</name>
<dbReference type="PANTHER" id="PTHR11559">
    <property type="entry name" value="CARBOXYLESTERASE"/>
    <property type="match status" value="1"/>
</dbReference>
<evidence type="ECO:0000313" key="8">
    <source>
        <dbReference type="Proteomes" id="UP000836402"/>
    </source>
</evidence>
<dbReference type="Gene3D" id="3.40.50.1820">
    <property type="entry name" value="alpha/beta hydrolase"/>
    <property type="match status" value="1"/>
</dbReference>
<keyword evidence="8" id="KW-1185">Reference proteome</keyword>
<evidence type="ECO:0000256" key="1">
    <source>
        <dbReference type="ARBA" id="ARBA00005964"/>
    </source>
</evidence>
<dbReference type="InterPro" id="IPR029058">
    <property type="entry name" value="AB_hydrolase_fold"/>
</dbReference>
<dbReference type="EMBL" id="CAJHJG010004387">
    <property type="protein sequence ID" value="CAD6940574.1"/>
    <property type="molecule type" value="Genomic_DNA"/>
</dbReference>
<dbReference type="InterPro" id="IPR002018">
    <property type="entry name" value="CarbesteraseB"/>
</dbReference>
<accession>A0A177V6P6</accession>